<evidence type="ECO:0000256" key="10">
    <source>
        <dbReference type="ARBA" id="ARBA00023004"/>
    </source>
</evidence>
<feature type="domain" description="2Fe-2S ferredoxin-type" evidence="16">
    <location>
        <begin position="2"/>
        <end position="81"/>
    </location>
</feature>
<dbReference type="InterPro" id="IPR054351">
    <property type="entry name" value="NADH_UbQ_OxRdtase_ferredoxin"/>
</dbReference>
<feature type="domain" description="4Fe-4S ferredoxin-type" evidence="17">
    <location>
        <begin position="139"/>
        <end position="168"/>
    </location>
</feature>
<evidence type="ECO:0000256" key="4">
    <source>
        <dbReference type="ARBA" id="ARBA00022485"/>
    </source>
</evidence>
<dbReference type="PROSITE" id="PS51085">
    <property type="entry name" value="2FE2S_FER_2"/>
    <property type="match status" value="1"/>
</dbReference>
<dbReference type="Pfam" id="PF00384">
    <property type="entry name" value="Molybdopterin"/>
    <property type="match status" value="1"/>
</dbReference>
<dbReference type="InterPro" id="IPR001041">
    <property type="entry name" value="2Fe-2S_ferredoxin-type"/>
</dbReference>
<comment type="cofactor">
    <cofactor evidence="1 15">
        <name>[4Fe-4S] cluster</name>
        <dbReference type="ChEBI" id="CHEBI:49883"/>
    </cofactor>
</comment>
<dbReference type="Pfam" id="PF10588">
    <property type="entry name" value="NADH-G_4Fe-4S_3"/>
    <property type="match status" value="1"/>
</dbReference>
<evidence type="ECO:0000313" key="20">
    <source>
        <dbReference type="EMBL" id="UWZ82902.1"/>
    </source>
</evidence>
<dbReference type="Gene3D" id="3.30.70.20">
    <property type="match status" value="1"/>
</dbReference>
<dbReference type="GO" id="GO:0003954">
    <property type="term" value="F:NADH dehydrogenase activity"/>
    <property type="evidence" value="ECO:0007669"/>
    <property type="project" value="TreeGrafter"/>
</dbReference>
<evidence type="ECO:0000259" key="18">
    <source>
        <dbReference type="PROSITE" id="PS51669"/>
    </source>
</evidence>
<dbReference type="PANTHER" id="PTHR43105:SF10">
    <property type="entry name" value="NADH-QUINONE OXIDOREDUCTASE SUBUNIT G"/>
    <property type="match status" value="1"/>
</dbReference>
<dbReference type="InterPro" id="IPR019574">
    <property type="entry name" value="NADH_UbQ_OxRdtase_Gsu_4Fe4S-bd"/>
</dbReference>
<dbReference type="Proteomes" id="UP001059380">
    <property type="component" value="Chromosome"/>
</dbReference>
<accession>A0A9J7BPP9</accession>
<dbReference type="PROSITE" id="PS00198">
    <property type="entry name" value="4FE4S_FER_1"/>
    <property type="match status" value="1"/>
</dbReference>
<dbReference type="PROSITE" id="PS00641">
    <property type="entry name" value="COMPLEX1_75K_1"/>
    <property type="match status" value="1"/>
</dbReference>
<protein>
    <recommendedName>
        <fullName evidence="15">NADH-quinone oxidoreductase</fullName>
        <ecNumber evidence="15">7.1.1.-</ecNumber>
    </recommendedName>
</protein>
<keyword evidence="9 15" id="KW-1278">Translocase</keyword>
<evidence type="ECO:0000256" key="1">
    <source>
        <dbReference type="ARBA" id="ARBA00001966"/>
    </source>
</evidence>
<evidence type="ECO:0000259" key="16">
    <source>
        <dbReference type="PROSITE" id="PS51085"/>
    </source>
</evidence>
<comment type="catalytic activity">
    <reaction evidence="14 15">
        <text>a quinone + NADH + 5 H(+)(in) = a quinol + NAD(+) + 4 H(+)(out)</text>
        <dbReference type="Rhea" id="RHEA:57888"/>
        <dbReference type="ChEBI" id="CHEBI:15378"/>
        <dbReference type="ChEBI" id="CHEBI:24646"/>
        <dbReference type="ChEBI" id="CHEBI:57540"/>
        <dbReference type="ChEBI" id="CHEBI:57945"/>
        <dbReference type="ChEBI" id="CHEBI:132124"/>
    </reaction>
</comment>
<dbReference type="GO" id="GO:0016020">
    <property type="term" value="C:membrane"/>
    <property type="evidence" value="ECO:0007669"/>
    <property type="project" value="UniProtKB-SubCell"/>
</dbReference>
<dbReference type="GO" id="GO:0042773">
    <property type="term" value="P:ATP synthesis coupled electron transport"/>
    <property type="evidence" value="ECO:0007669"/>
    <property type="project" value="InterPro"/>
</dbReference>
<keyword evidence="13" id="KW-0472">Membrane</keyword>
<dbReference type="SMART" id="SM00926">
    <property type="entry name" value="Molybdop_Fe4S4"/>
    <property type="match status" value="1"/>
</dbReference>
<dbReference type="Gene3D" id="3.40.228.10">
    <property type="entry name" value="Dimethylsulfoxide Reductase, domain 2"/>
    <property type="match status" value="1"/>
</dbReference>
<dbReference type="Pfam" id="PF22117">
    <property type="entry name" value="Fer4_Nqo3"/>
    <property type="match status" value="1"/>
</dbReference>
<evidence type="ECO:0000256" key="7">
    <source>
        <dbReference type="ARBA" id="ARBA00022723"/>
    </source>
</evidence>
<name>A0A9J7BPP9_9BACT</name>
<sequence length="775" mass="83539">MPDVTFTVDGKKLTAPAGTLLIEACRKAGIEIPAFCYYPGLSLQAACRMCVVRQEKVPKLQTACTTTVAEGQVFVTDSPEISQARKATIELLLGNHPLDCPVCDAGGECELQDMTFKYGAGTSLMVDAKRHREEQQWSPQVFFDRPRCILCYRCVRMCGEGMDVWALGIQNRGVTAVIAPNGGDHLDCEECGMCIDACPVGALTSGAYRYKTRPWEMNHVSTVCTHCADGCKVTLGVRQSQEGADILRADNRDKSGINGDFLCAKGRFGFDFVDSADRLTKPLVRNANGQLEPASWENALKTAAAGLKDVLDSRGGDGIGVIGSNRTTNEENYLLQKFARTVLQTNNIDHHRTADFAAFARAMAGHEDKAASMRDAATAPAILLVGGNPTEEHPLLAWQLRSNVRLNKARLYIVNHRSIKLERQAKASQGVPPNGYRDLTALVDGGQGDFAKAVAAEESLLVIFGQEFRGEQIGALVSWGLKRGNVKFAFLGDHSNSRGAADMGVLPDLLPGYVPVADAGGFAQEYPGLPSTPGKTVAEMMDAAQHRSIGGLLVMGANPVGRLNIEPASLKNTFVVVQDLFLTETAALADVVFPAASLYEKSGTVTNTFGDVQMVKKAADRPGVRPDFEILVRLATMMGADVKTLVPFGKRGVRGDLGQTRGAQSGEADRHGVWLAGRGLEPRLSPFDPLAVLDEIERLVPSYKLDRLSLLTGNDVKSEPGFVPLSALTNGRSEQVAPAHDGLFTSGTLGRYSGYMRELNEYQSRQKEVAETAAD</sequence>
<dbReference type="SMART" id="SM00929">
    <property type="entry name" value="NADH-G_4Fe-4S_3"/>
    <property type="match status" value="1"/>
</dbReference>
<evidence type="ECO:0000256" key="12">
    <source>
        <dbReference type="ARBA" id="ARBA00023027"/>
    </source>
</evidence>
<dbReference type="SUPFAM" id="SSF53706">
    <property type="entry name" value="Formate dehydrogenase/DMSO reductase, domains 1-3"/>
    <property type="match status" value="1"/>
</dbReference>
<dbReference type="NCBIfam" id="TIGR01973">
    <property type="entry name" value="NuoG"/>
    <property type="match status" value="1"/>
</dbReference>
<keyword evidence="7 15" id="KW-0479">Metal-binding</keyword>
<dbReference type="RefSeq" id="WP_260792235.1">
    <property type="nucleotide sequence ID" value="NZ_CP093313.1"/>
</dbReference>
<proteinExistence type="inferred from homology"/>
<dbReference type="GO" id="GO:0051537">
    <property type="term" value="F:2 iron, 2 sulfur cluster binding"/>
    <property type="evidence" value="ECO:0007669"/>
    <property type="project" value="UniProtKB-UniRule"/>
</dbReference>
<organism evidence="20 21">
    <name type="scientific">Occallatibacter riparius</name>
    <dbReference type="NCBI Taxonomy" id="1002689"/>
    <lineage>
        <taxon>Bacteria</taxon>
        <taxon>Pseudomonadati</taxon>
        <taxon>Acidobacteriota</taxon>
        <taxon>Terriglobia</taxon>
        <taxon>Terriglobales</taxon>
        <taxon>Acidobacteriaceae</taxon>
        <taxon>Occallatibacter</taxon>
    </lineage>
</organism>
<dbReference type="PANTHER" id="PTHR43105">
    <property type="entry name" value="RESPIRATORY NITRATE REDUCTASE"/>
    <property type="match status" value="1"/>
</dbReference>
<feature type="domain" description="4Fe-4S ferredoxin-type" evidence="17">
    <location>
        <begin position="178"/>
        <end position="208"/>
    </location>
</feature>
<dbReference type="PROSITE" id="PS00642">
    <property type="entry name" value="COMPLEX1_75K_2"/>
    <property type="match status" value="1"/>
</dbReference>
<keyword evidence="8" id="KW-0677">Repeat</keyword>
<gene>
    <name evidence="20" type="primary">nuoG</name>
    <name evidence="20" type="ORF">MOP44_20315</name>
</gene>
<evidence type="ECO:0000256" key="15">
    <source>
        <dbReference type="RuleBase" id="RU003525"/>
    </source>
</evidence>
<evidence type="ECO:0000256" key="11">
    <source>
        <dbReference type="ARBA" id="ARBA00023014"/>
    </source>
</evidence>
<evidence type="ECO:0000256" key="2">
    <source>
        <dbReference type="ARBA" id="ARBA00004370"/>
    </source>
</evidence>
<keyword evidence="12 15" id="KW-0520">NAD</keyword>
<keyword evidence="5 15" id="KW-0001">2Fe-2S</keyword>
<reference evidence="20" key="1">
    <citation type="submission" date="2021-04" db="EMBL/GenBank/DDBJ databases">
        <title>Phylogenetic analysis of Acidobacteriaceae.</title>
        <authorList>
            <person name="Qiu L."/>
            <person name="Zhang Q."/>
        </authorList>
    </citation>
    <scope>NUCLEOTIDE SEQUENCE</scope>
    <source>
        <strain evidence="20">DSM 25168</strain>
    </source>
</reference>
<dbReference type="PROSITE" id="PS00643">
    <property type="entry name" value="COMPLEX1_75K_3"/>
    <property type="match status" value="1"/>
</dbReference>
<dbReference type="KEGG" id="orp:MOP44_20315"/>
<comment type="cofactor">
    <cofactor evidence="15">
        <name>[2Fe-2S] cluster</name>
        <dbReference type="ChEBI" id="CHEBI:190135"/>
    </cofactor>
    <text evidence="15">Binds 1 [2Fe-2S] cluster per subunit.</text>
</comment>
<dbReference type="InterPro" id="IPR050123">
    <property type="entry name" value="Prok_molybdopt-oxidoreductase"/>
</dbReference>
<evidence type="ECO:0000313" key="21">
    <source>
        <dbReference type="Proteomes" id="UP001059380"/>
    </source>
</evidence>
<dbReference type="SUPFAM" id="SSF54862">
    <property type="entry name" value="4Fe-4S ferredoxins"/>
    <property type="match status" value="1"/>
</dbReference>
<dbReference type="InterPro" id="IPR036010">
    <property type="entry name" value="2Fe-2S_ferredoxin-like_sf"/>
</dbReference>
<dbReference type="Gene3D" id="2.20.25.90">
    <property type="entry name" value="ADC-like domains"/>
    <property type="match status" value="1"/>
</dbReference>
<dbReference type="PROSITE" id="PS51669">
    <property type="entry name" value="4FE4S_MOW_BIS_MGD"/>
    <property type="match status" value="1"/>
</dbReference>
<feature type="domain" description="4Fe-4S His(Cys)3-ligated-type" evidence="19">
    <location>
        <begin position="80"/>
        <end position="119"/>
    </location>
</feature>
<keyword evidence="4 15" id="KW-0004">4Fe-4S</keyword>
<dbReference type="GO" id="GO:0008137">
    <property type="term" value="F:NADH dehydrogenase (ubiquinone) activity"/>
    <property type="evidence" value="ECO:0007669"/>
    <property type="project" value="UniProtKB-UniRule"/>
</dbReference>
<evidence type="ECO:0000259" key="17">
    <source>
        <dbReference type="PROSITE" id="PS51379"/>
    </source>
</evidence>
<dbReference type="Gene3D" id="3.40.50.740">
    <property type="match status" value="2"/>
</dbReference>
<feature type="domain" description="4Fe-4S Mo/W bis-MGD-type" evidence="18">
    <location>
        <begin position="217"/>
        <end position="277"/>
    </location>
</feature>
<dbReference type="InterPro" id="IPR017896">
    <property type="entry name" value="4Fe4S_Fe-S-bd"/>
</dbReference>
<dbReference type="InterPro" id="IPR010228">
    <property type="entry name" value="NADH_UbQ_OxRdtase_Gsu"/>
</dbReference>
<evidence type="ECO:0000256" key="13">
    <source>
        <dbReference type="ARBA" id="ARBA00023136"/>
    </source>
</evidence>
<comment type="function">
    <text evidence="15">NDH-1 shuttles electrons from NADH, via FMN and iron-sulfur (Fe-S) centers, to quinones in the respiratory chain. Couples the redox reaction to proton translocation (for every two electrons transferred, four hydrogen ions are translocated across the cytoplasmic membrane), and thus conserves the redox energy in a proton gradient.</text>
</comment>
<evidence type="ECO:0000256" key="5">
    <source>
        <dbReference type="ARBA" id="ARBA00022714"/>
    </source>
</evidence>
<dbReference type="EMBL" id="CP093313">
    <property type="protein sequence ID" value="UWZ82902.1"/>
    <property type="molecule type" value="Genomic_DNA"/>
</dbReference>
<comment type="similarity">
    <text evidence="3 15">Belongs to the complex I 75 kDa subunit family.</text>
</comment>
<dbReference type="GO" id="GO:0048038">
    <property type="term" value="F:quinone binding"/>
    <property type="evidence" value="ECO:0007669"/>
    <property type="project" value="UniProtKB-UniRule"/>
</dbReference>
<dbReference type="GO" id="GO:0051539">
    <property type="term" value="F:4 iron, 4 sulfur cluster binding"/>
    <property type="evidence" value="ECO:0007669"/>
    <property type="project" value="UniProtKB-KW"/>
</dbReference>
<evidence type="ECO:0000256" key="6">
    <source>
        <dbReference type="ARBA" id="ARBA00022719"/>
    </source>
</evidence>
<evidence type="ECO:0000256" key="14">
    <source>
        <dbReference type="ARBA" id="ARBA00047712"/>
    </source>
</evidence>
<evidence type="ECO:0000256" key="3">
    <source>
        <dbReference type="ARBA" id="ARBA00005404"/>
    </source>
</evidence>
<dbReference type="InterPro" id="IPR006656">
    <property type="entry name" value="Mopterin_OxRdtase"/>
</dbReference>
<keyword evidence="10 15" id="KW-0408">Iron</keyword>
<evidence type="ECO:0000256" key="9">
    <source>
        <dbReference type="ARBA" id="ARBA00022967"/>
    </source>
</evidence>
<dbReference type="PROSITE" id="PS51839">
    <property type="entry name" value="4FE4S_HC3"/>
    <property type="match status" value="1"/>
</dbReference>
<keyword evidence="6 15" id="KW-0874">Quinone</keyword>
<dbReference type="FunFam" id="3.30.70.20:FF:000035">
    <property type="entry name" value="Iron hydrogenase 1"/>
    <property type="match status" value="1"/>
</dbReference>
<dbReference type="EC" id="7.1.1.-" evidence="15"/>
<dbReference type="AlphaFoldDB" id="A0A9J7BPP9"/>
<keyword evidence="11 15" id="KW-0411">Iron-sulfur</keyword>
<dbReference type="SUPFAM" id="SSF54292">
    <property type="entry name" value="2Fe-2S ferredoxin-like"/>
    <property type="match status" value="1"/>
</dbReference>
<dbReference type="Pfam" id="PF13510">
    <property type="entry name" value="Fer2_4"/>
    <property type="match status" value="1"/>
</dbReference>
<dbReference type="Gene3D" id="3.10.20.740">
    <property type="match status" value="1"/>
</dbReference>
<dbReference type="PROSITE" id="PS51379">
    <property type="entry name" value="4FE4S_FER_2"/>
    <property type="match status" value="2"/>
</dbReference>
<keyword evidence="21" id="KW-1185">Reference proteome</keyword>
<dbReference type="InterPro" id="IPR017900">
    <property type="entry name" value="4Fe4S_Fe_S_CS"/>
</dbReference>
<dbReference type="InterPro" id="IPR000283">
    <property type="entry name" value="NADH_UbQ_OxRdtase_75kDa_su_CS"/>
</dbReference>
<evidence type="ECO:0000256" key="8">
    <source>
        <dbReference type="ARBA" id="ARBA00022737"/>
    </source>
</evidence>
<dbReference type="InterPro" id="IPR006963">
    <property type="entry name" value="Mopterin_OxRdtase_4Fe-4S_dom"/>
</dbReference>
<dbReference type="FunFam" id="3.10.20.740:FF:000004">
    <property type="entry name" value="NADH-quinone oxidoreductase"/>
    <property type="match status" value="1"/>
</dbReference>
<evidence type="ECO:0000259" key="19">
    <source>
        <dbReference type="PROSITE" id="PS51839"/>
    </source>
</evidence>
<dbReference type="GO" id="GO:0046872">
    <property type="term" value="F:metal ion binding"/>
    <property type="evidence" value="ECO:0007669"/>
    <property type="project" value="UniProtKB-UniRule"/>
</dbReference>
<dbReference type="CDD" id="cd00207">
    <property type="entry name" value="fer2"/>
    <property type="match status" value="1"/>
</dbReference>
<comment type="subcellular location">
    <subcellularLocation>
        <location evidence="2">Membrane</location>
    </subcellularLocation>
</comment>
<dbReference type="Pfam" id="PF04879">
    <property type="entry name" value="Molybdop_Fe4S4"/>
    <property type="match status" value="1"/>
</dbReference>